<dbReference type="Proteomes" id="UP000253752">
    <property type="component" value="Unassembled WGS sequence"/>
</dbReference>
<evidence type="ECO:0000313" key="7">
    <source>
        <dbReference type="Proteomes" id="UP000253857"/>
    </source>
</evidence>
<comment type="caution">
    <text evidence="4">The sequence shown here is derived from an EMBL/GenBank/DDBJ whole genome shotgun (WGS) entry which is preliminary data.</text>
</comment>
<name>A0A369N4X1_EGGLN</name>
<dbReference type="AlphaFoldDB" id="A0A369N4X1"/>
<dbReference type="Gene3D" id="3.40.50.1820">
    <property type="entry name" value="alpha/beta hydrolase"/>
    <property type="match status" value="1"/>
</dbReference>
<evidence type="ECO:0000313" key="4">
    <source>
        <dbReference type="EMBL" id="RDB83623.1"/>
    </source>
</evidence>
<gene>
    <name evidence="5" type="ORF">C1853_02280</name>
    <name evidence="4" type="ORF">C1871_11165</name>
    <name evidence="3" type="ORF">C1872_11720</name>
    <name evidence="2" type="ORF">C1875_09190</name>
    <name evidence="1" type="ORF">GO726_02805</name>
</gene>
<dbReference type="InterPro" id="IPR029058">
    <property type="entry name" value="AB_hydrolase_fold"/>
</dbReference>
<sequence length="389" mass="43017">MNILDYLGTEFASFEEKPFNPVDSAALSQFCMVRAEGIVPPLRERKAFGRLGTIVKNLLSPSGRPAHFLDTLRAEHYEHMFSGLIPGRVKENMLALAASPRFRDMVIRDYLSLFDTERQTQFAAMTFVYKKEFAYVGFRGTDTSITGWRENFNMCYTAPVPAQEQAARYLEAVAPHLPRRLFVGGHSKGANLALYAALNASAAVQDRIERVYTHDGPGFKAGAFSPDDWRKLDGRIHRTVPQDSVIGMLMESHTPPLVVHSTERGLLQHSPFSWEVDGDDFVYLDNLTENARFTDALLTEWLARYSDEEAAAIVDALFKAVEASGAQNATEVFFGGAKTVALLSEAAKNIDGTARETLVGALGSLAELAGHRVTQGIVERIVPKKKARS</sequence>
<dbReference type="EMBL" id="WPOM01000004">
    <property type="protein sequence ID" value="MVN32105.1"/>
    <property type="molecule type" value="Genomic_DNA"/>
</dbReference>
<proteinExistence type="predicted"/>
<dbReference type="RefSeq" id="WP_009608095.1">
    <property type="nucleotide sequence ID" value="NZ_AP025575.1"/>
</dbReference>
<dbReference type="EMBL" id="PPTX01000019">
    <property type="protein sequence ID" value="RDB77119.1"/>
    <property type="molecule type" value="Genomic_DNA"/>
</dbReference>
<dbReference type="EMBL" id="PPTY01000022">
    <property type="protein sequence ID" value="RDB83623.1"/>
    <property type="molecule type" value="Genomic_DNA"/>
</dbReference>
<evidence type="ECO:0000313" key="9">
    <source>
        <dbReference type="Proteomes" id="UP000253970"/>
    </source>
</evidence>
<dbReference type="GeneID" id="69509739"/>
<evidence type="ECO:0000313" key="5">
    <source>
        <dbReference type="EMBL" id="RDC40946.1"/>
    </source>
</evidence>
<reference evidence="6 7" key="1">
    <citation type="journal article" date="2018" name="Elife">
        <title>Discovery and characterization of a prevalent human gut bacterial enzyme sufficient for the inactivation of a family of plant toxins.</title>
        <authorList>
            <person name="Koppel N."/>
            <person name="Bisanz J.E."/>
            <person name="Pandelia M.E."/>
            <person name="Turnbaugh P.J."/>
            <person name="Balskus E.P."/>
        </authorList>
    </citation>
    <scope>NUCLEOTIDE SEQUENCE [LARGE SCALE GENOMIC DNA]</scope>
    <source>
        <strain evidence="5 8">16A</strain>
        <strain evidence="4 7">FAA1-1-60AUCSF</strain>
        <strain evidence="3 6">MR1 #12</strain>
        <strain evidence="2 9">W1 BHI 6</strain>
    </source>
</reference>
<reference evidence="1 10" key="2">
    <citation type="submission" date="2019-11" db="EMBL/GenBank/DDBJ databases">
        <title>Whole genome shotgun sequencing (WGS) data from Adlercreutzia equolifaciens ResAG-91, Eggerthella lenta MRI-F36, MRI-F37, MRI-F40, ResAG-49, ResAG-88, ResAG-121, ResAG-145, and Gordonibacter sp. ResAG-5, ResAG-26, ResAG-43, ResAG-50, ResAG-59.</title>
        <authorList>
            <person name="Stoll D.A."/>
            <person name="Danylec N."/>
            <person name="Franz C.M.A.P."/>
            <person name="Huch M."/>
        </authorList>
    </citation>
    <scope>NUCLEOTIDE SEQUENCE [LARGE SCALE GENOMIC DNA]</scope>
    <source>
        <strain evidence="1 10">ResAG-88</strain>
    </source>
</reference>
<dbReference type="Proteomes" id="UP000253915">
    <property type="component" value="Unassembled WGS sequence"/>
</dbReference>
<dbReference type="Proteomes" id="UP000436429">
    <property type="component" value="Unassembled WGS sequence"/>
</dbReference>
<evidence type="ECO:0000313" key="3">
    <source>
        <dbReference type="EMBL" id="RDB77119.1"/>
    </source>
</evidence>
<dbReference type="Pfam" id="PF11187">
    <property type="entry name" value="Mbeg1-like"/>
    <property type="match status" value="1"/>
</dbReference>
<evidence type="ECO:0000313" key="8">
    <source>
        <dbReference type="Proteomes" id="UP000253915"/>
    </source>
</evidence>
<dbReference type="EMBL" id="PPTU01000012">
    <property type="protein sequence ID" value="RDB69807.1"/>
    <property type="molecule type" value="Genomic_DNA"/>
</dbReference>
<dbReference type="Proteomes" id="UP000253970">
    <property type="component" value="Unassembled WGS sequence"/>
</dbReference>
<evidence type="ECO:0000313" key="2">
    <source>
        <dbReference type="EMBL" id="RDB69807.1"/>
    </source>
</evidence>
<dbReference type="OMA" id="IGWNEDM"/>
<evidence type="ECO:0000313" key="6">
    <source>
        <dbReference type="Proteomes" id="UP000253752"/>
    </source>
</evidence>
<dbReference type="Proteomes" id="UP000253857">
    <property type="component" value="Unassembled WGS sequence"/>
</dbReference>
<dbReference type="EMBL" id="PPUQ01000002">
    <property type="protein sequence ID" value="RDC40946.1"/>
    <property type="molecule type" value="Genomic_DNA"/>
</dbReference>
<evidence type="ECO:0000313" key="10">
    <source>
        <dbReference type="Proteomes" id="UP000436429"/>
    </source>
</evidence>
<dbReference type="InterPro" id="IPR024499">
    <property type="entry name" value="Mbeg1-like"/>
</dbReference>
<accession>A0A369N4X1</accession>
<dbReference type="SUPFAM" id="SSF53474">
    <property type="entry name" value="alpha/beta-Hydrolases"/>
    <property type="match status" value="1"/>
</dbReference>
<evidence type="ECO:0000313" key="1">
    <source>
        <dbReference type="EMBL" id="MVN32105.1"/>
    </source>
</evidence>
<protein>
    <submittedName>
        <fullName evidence="4">DUF2974 domain-containing protein</fullName>
    </submittedName>
</protein>
<organism evidence="4 7">
    <name type="scientific">Eggerthella lenta</name>
    <name type="common">Eubacterium lentum</name>
    <dbReference type="NCBI Taxonomy" id="84112"/>
    <lineage>
        <taxon>Bacteria</taxon>
        <taxon>Bacillati</taxon>
        <taxon>Actinomycetota</taxon>
        <taxon>Coriobacteriia</taxon>
        <taxon>Eggerthellales</taxon>
        <taxon>Eggerthellaceae</taxon>
        <taxon>Eggerthella</taxon>
    </lineage>
</organism>